<comment type="caution">
    <text evidence="1">The sequence shown here is derived from an EMBL/GenBank/DDBJ whole genome shotgun (WGS) entry which is preliminary data.</text>
</comment>
<dbReference type="EMBL" id="JAHUTJ010057395">
    <property type="protein sequence ID" value="MED6285914.1"/>
    <property type="molecule type" value="Genomic_DNA"/>
</dbReference>
<name>A0ABU7EGZ1_9TELE</name>
<organism evidence="1 2">
    <name type="scientific">Characodon lateralis</name>
    <dbReference type="NCBI Taxonomy" id="208331"/>
    <lineage>
        <taxon>Eukaryota</taxon>
        <taxon>Metazoa</taxon>
        <taxon>Chordata</taxon>
        <taxon>Craniata</taxon>
        <taxon>Vertebrata</taxon>
        <taxon>Euteleostomi</taxon>
        <taxon>Actinopterygii</taxon>
        <taxon>Neopterygii</taxon>
        <taxon>Teleostei</taxon>
        <taxon>Neoteleostei</taxon>
        <taxon>Acanthomorphata</taxon>
        <taxon>Ovalentaria</taxon>
        <taxon>Atherinomorphae</taxon>
        <taxon>Cyprinodontiformes</taxon>
        <taxon>Goodeidae</taxon>
        <taxon>Characodon</taxon>
    </lineage>
</organism>
<proteinExistence type="predicted"/>
<gene>
    <name evidence="1" type="ORF">CHARACLAT_000406</name>
</gene>
<dbReference type="Proteomes" id="UP001352852">
    <property type="component" value="Unassembled WGS sequence"/>
</dbReference>
<protein>
    <submittedName>
        <fullName evidence="1">Uncharacterized protein</fullName>
    </submittedName>
</protein>
<evidence type="ECO:0000313" key="2">
    <source>
        <dbReference type="Proteomes" id="UP001352852"/>
    </source>
</evidence>
<evidence type="ECO:0000313" key="1">
    <source>
        <dbReference type="EMBL" id="MED6285914.1"/>
    </source>
</evidence>
<keyword evidence="2" id="KW-1185">Reference proteome</keyword>
<sequence>MALSKSRPKSKNLARLKKIMFISALYQIMPSLICFAKKNLQKLHPLDVQSQLGHLPKDLQLKLQQNVVLKGIDSGGLNINFCHTFLHYISKYFGLICTHLSFH</sequence>
<accession>A0ABU7EGZ1</accession>
<reference evidence="1 2" key="1">
    <citation type="submission" date="2021-06" db="EMBL/GenBank/DDBJ databases">
        <authorList>
            <person name="Palmer J.M."/>
        </authorList>
    </citation>
    <scope>NUCLEOTIDE SEQUENCE [LARGE SCALE GENOMIC DNA]</scope>
    <source>
        <strain evidence="1 2">CL_MEX2019</strain>
        <tissue evidence="1">Muscle</tissue>
    </source>
</reference>